<reference evidence="1" key="1">
    <citation type="submission" date="2020-10" db="EMBL/GenBank/DDBJ databases">
        <authorList>
            <person name="Gilroy R."/>
        </authorList>
    </citation>
    <scope>NUCLEOTIDE SEQUENCE</scope>
    <source>
        <strain evidence="1">CHK193-30670</strain>
    </source>
</reference>
<proteinExistence type="predicted"/>
<sequence length="54" mass="5942">MKALNNLGWMLLGVAVGSGAFYCYNECQTNGGIKQTISKVKKNASKKLENMMEQ</sequence>
<organism evidence="1 2">
    <name type="scientific">Candidatus Aphodocola excrementigallinarum</name>
    <dbReference type="NCBI Taxonomy" id="2840670"/>
    <lineage>
        <taxon>Bacteria</taxon>
        <taxon>Bacillati</taxon>
        <taxon>Bacillota</taxon>
        <taxon>Bacilli</taxon>
        <taxon>Candidatus Aphodocola</taxon>
    </lineage>
</organism>
<dbReference type="Proteomes" id="UP000824074">
    <property type="component" value="Unassembled WGS sequence"/>
</dbReference>
<dbReference type="AlphaFoldDB" id="A0A9D1IQH4"/>
<gene>
    <name evidence="1" type="ORF">IAB68_06190</name>
</gene>
<reference evidence="1" key="2">
    <citation type="journal article" date="2021" name="PeerJ">
        <title>Extensive microbial diversity within the chicken gut microbiome revealed by metagenomics and culture.</title>
        <authorList>
            <person name="Gilroy R."/>
            <person name="Ravi A."/>
            <person name="Getino M."/>
            <person name="Pursley I."/>
            <person name="Horton D.L."/>
            <person name="Alikhan N.F."/>
            <person name="Baker D."/>
            <person name="Gharbi K."/>
            <person name="Hall N."/>
            <person name="Watson M."/>
            <person name="Adriaenssens E.M."/>
            <person name="Foster-Nyarko E."/>
            <person name="Jarju S."/>
            <person name="Secka A."/>
            <person name="Antonio M."/>
            <person name="Oren A."/>
            <person name="Chaudhuri R.R."/>
            <person name="La Ragione R."/>
            <person name="Hildebrand F."/>
            <person name="Pallen M.J."/>
        </authorList>
    </citation>
    <scope>NUCLEOTIDE SEQUENCE</scope>
    <source>
        <strain evidence="1">CHK193-30670</strain>
    </source>
</reference>
<accession>A0A9D1IQH4</accession>
<evidence type="ECO:0000313" key="1">
    <source>
        <dbReference type="EMBL" id="HIU40866.1"/>
    </source>
</evidence>
<name>A0A9D1IQH4_9FIRM</name>
<comment type="caution">
    <text evidence="1">The sequence shown here is derived from an EMBL/GenBank/DDBJ whole genome shotgun (WGS) entry which is preliminary data.</text>
</comment>
<dbReference type="EMBL" id="DVMT01000061">
    <property type="protein sequence ID" value="HIU40866.1"/>
    <property type="molecule type" value="Genomic_DNA"/>
</dbReference>
<evidence type="ECO:0000313" key="2">
    <source>
        <dbReference type="Proteomes" id="UP000824074"/>
    </source>
</evidence>
<protein>
    <submittedName>
        <fullName evidence="1">Uncharacterized protein</fullName>
    </submittedName>
</protein>